<keyword evidence="6 9" id="KW-0812">Transmembrane</keyword>
<dbReference type="InterPro" id="IPR006144">
    <property type="entry name" value="Secretion_HlyD_CS"/>
</dbReference>
<dbReference type="PANTHER" id="PTHR30386">
    <property type="entry name" value="MEMBRANE FUSION SUBUNIT OF EMRAB-TOLC MULTIDRUG EFFLUX PUMP"/>
    <property type="match status" value="1"/>
</dbReference>
<name>A0A317DXR7_9PROT</name>
<dbReference type="Gene3D" id="2.40.30.170">
    <property type="match status" value="1"/>
</dbReference>
<keyword evidence="5 9" id="KW-0997">Cell inner membrane</keyword>
<keyword evidence="7 9" id="KW-1133">Transmembrane helix</keyword>
<feature type="coiled-coil region" evidence="10">
    <location>
        <begin position="278"/>
        <end position="305"/>
    </location>
</feature>
<dbReference type="InterPro" id="IPR010129">
    <property type="entry name" value="T1SS_HlyD"/>
</dbReference>
<feature type="transmembrane region" description="Helical" evidence="9">
    <location>
        <begin position="48"/>
        <end position="69"/>
    </location>
</feature>
<dbReference type="PANTHER" id="PTHR30386:SF26">
    <property type="entry name" value="TRANSPORT PROTEIN COMB"/>
    <property type="match status" value="1"/>
</dbReference>
<evidence type="ECO:0000256" key="1">
    <source>
        <dbReference type="ARBA" id="ARBA00004377"/>
    </source>
</evidence>
<keyword evidence="10" id="KW-0175">Coiled coil</keyword>
<dbReference type="InterPro" id="IPR050739">
    <property type="entry name" value="MFP"/>
</dbReference>
<dbReference type="Pfam" id="PF26002">
    <property type="entry name" value="Beta-barrel_AprE"/>
    <property type="match status" value="1"/>
</dbReference>
<evidence type="ECO:0000256" key="7">
    <source>
        <dbReference type="ARBA" id="ARBA00022989"/>
    </source>
</evidence>
<dbReference type="EMBL" id="QGLF01000009">
    <property type="protein sequence ID" value="PWR17615.1"/>
    <property type="molecule type" value="Genomic_DNA"/>
</dbReference>
<dbReference type="PROSITE" id="PS00543">
    <property type="entry name" value="HLYD_FAMILY"/>
    <property type="match status" value="1"/>
</dbReference>
<keyword evidence="3 9" id="KW-0813">Transport</keyword>
<comment type="subcellular location">
    <subcellularLocation>
        <location evidence="1 9">Cell inner membrane</location>
        <topology evidence="1 9">Single-pass membrane protein</topology>
    </subcellularLocation>
</comment>
<evidence type="ECO:0000256" key="4">
    <source>
        <dbReference type="ARBA" id="ARBA00022475"/>
    </source>
</evidence>
<dbReference type="RefSeq" id="WP_109923414.1">
    <property type="nucleotide sequence ID" value="NZ_QGLF01000009.1"/>
</dbReference>
<evidence type="ECO:0000313" key="12">
    <source>
        <dbReference type="EMBL" id="PWR17615.1"/>
    </source>
</evidence>
<dbReference type="AlphaFoldDB" id="A0A317DXR7"/>
<sequence length="463" mass="50557">MIARLAAAAVRLRDRLVQAFETLAPEPPPALAYGTPAARLEHQGPHGLLIAVWWGLIGLLFVTLLWSFVARLDVVVGATGRIVTTTPLIVVQPLETAIVHDIAVEAGERVRRGQVLATLDATFTAADVQRLSRQKAALEARLARLTAEFQETPFVPEGGDPTGAVAIEQAIHDRWQAERLARIAAFDGQEAQLKAAIETRRRDETVLREHLSVQQEIERMYAKLAENQHGSRLLRLQAQSERLTIERQLTLSVNEVAELLFRQEGLAAERDAYMAGQRQQLGEALAAARRELDAVVEELSKAERRNALVSLTAPADAVVLEIAHRSVGSVIQAAEPLFTLVPTGVPLEAEVWIDPADVGRLRLGDGARIKLDAYPFQRHGVARGTLRMVSSDAVTRPDAPAGAGTYYRALIDVDTETMRGLPGADPLRPGMTGTAEILVGDRRLIDYILDPILKGLDEGLREP</sequence>
<dbReference type="PRINTS" id="PR01490">
    <property type="entry name" value="RTXTOXIND"/>
</dbReference>
<evidence type="ECO:0000256" key="8">
    <source>
        <dbReference type="ARBA" id="ARBA00023136"/>
    </source>
</evidence>
<evidence type="ECO:0000256" key="6">
    <source>
        <dbReference type="ARBA" id="ARBA00022692"/>
    </source>
</evidence>
<evidence type="ECO:0000259" key="11">
    <source>
        <dbReference type="Pfam" id="PF26002"/>
    </source>
</evidence>
<dbReference type="Gene3D" id="2.40.50.100">
    <property type="match status" value="1"/>
</dbReference>
<organism evidence="12 13">
    <name type="scientific">Zavarzinia compransoris</name>
    <dbReference type="NCBI Taxonomy" id="1264899"/>
    <lineage>
        <taxon>Bacteria</taxon>
        <taxon>Pseudomonadati</taxon>
        <taxon>Pseudomonadota</taxon>
        <taxon>Alphaproteobacteria</taxon>
        <taxon>Rhodospirillales</taxon>
        <taxon>Zavarziniaceae</taxon>
        <taxon>Zavarzinia</taxon>
    </lineage>
</organism>
<dbReference type="OrthoDB" id="9810980at2"/>
<accession>A0A317DXR7</accession>
<dbReference type="GO" id="GO:0005886">
    <property type="term" value="C:plasma membrane"/>
    <property type="evidence" value="ECO:0007669"/>
    <property type="project" value="UniProtKB-SubCell"/>
</dbReference>
<evidence type="ECO:0000256" key="5">
    <source>
        <dbReference type="ARBA" id="ARBA00022519"/>
    </source>
</evidence>
<proteinExistence type="inferred from homology"/>
<comment type="similarity">
    <text evidence="2 9">Belongs to the membrane fusion protein (MFP) (TC 8.A.1) family.</text>
</comment>
<dbReference type="NCBIfam" id="TIGR01843">
    <property type="entry name" value="type_I_hlyD"/>
    <property type="match status" value="1"/>
</dbReference>
<comment type="caution">
    <text evidence="12">The sequence shown here is derived from an EMBL/GenBank/DDBJ whole genome shotgun (WGS) entry which is preliminary data.</text>
</comment>
<dbReference type="GO" id="GO:0009306">
    <property type="term" value="P:protein secretion"/>
    <property type="evidence" value="ECO:0007669"/>
    <property type="project" value="InterPro"/>
</dbReference>
<reference evidence="13" key="1">
    <citation type="submission" date="2018-05" db="EMBL/GenBank/DDBJ databases">
        <title>Zavarzinia sp. HR-AS.</title>
        <authorList>
            <person name="Lee Y."/>
            <person name="Jeon C.O."/>
        </authorList>
    </citation>
    <scope>NUCLEOTIDE SEQUENCE [LARGE SCALE GENOMIC DNA]</scope>
    <source>
        <strain evidence="13">DSM 1231</strain>
    </source>
</reference>
<evidence type="ECO:0000313" key="13">
    <source>
        <dbReference type="Proteomes" id="UP000246077"/>
    </source>
</evidence>
<keyword evidence="4 9" id="KW-1003">Cell membrane</keyword>
<evidence type="ECO:0000256" key="2">
    <source>
        <dbReference type="ARBA" id="ARBA00009477"/>
    </source>
</evidence>
<feature type="domain" description="AprE-like beta-barrel" evidence="11">
    <location>
        <begin position="348"/>
        <end position="439"/>
    </location>
</feature>
<keyword evidence="13" id="KW-1185">Reference proteome</keyword>
<protein>
    <recommendedName>
        <fullName evidence="9">Membrane fusion protein (MFP) family protein</fullName>
    </recommendedName>
</protein>
<keyword evidence="8 9" id="KW-0472">Membrane</keyword>
<evidence type="ECO:0000256" key="9">
    <source>
        <dbReference type="RuleBase" id="RU365093"/>
    </source>
</evidence>
<dbReference type="Proteomes" id="UP000246077">
    <property type="component" value="Unassembled WGS sequence"/>
</dbReference>
<evidence type="ECO:0000256" key="3">
    <source>
        <dbReference type="ARBA" id="ARBA00022448"/>
    </source>
</evidence>
<evidence type="ECO:0000256" key="10">
    <source>
        <dbReference type="SAM" id="Coils"/>
    </source>
</evidence>
<gene>
    <name evidence="12" type="ORF">DKG75_22320</name>
</gene>
<dbReference type="InterPro" id="IPR058982">
    <property type="entry name" value="Beta-barrel_AprE"/>
</dbReference>